<reference evidence="3" key="4">
    <citation type="submission" date="2025-05" db="UniProtKB">
        <authorList>
            <consortium name="EnsemblFungi"/>
        </authorList>
    </citation>
    <scope>IDENTIFICATION</scope>
    <source>
        <strain evidence="3">isolate 1-1 / race 1 (BBBD)</strain>
    </source>
</reference>
<feature type="compositionally biased region" description="Acidic residues" evidence="1">
    <location>
        <begin position="618"/>
        <end position="630"/>
    </location>
</feature>
<organism evidence="2">
    <name type="scientific">Puccinia triticina (isolate 1-1 / race 1 (BBBD))</name>
    <name type="common">Brown leaf rust fungus</name>
    <dbReference type="NCBI Taxonomy" id="630390"/>
    <lineage>
        <taxon>Eukaryota</taxon>
        <taxon>Fungi</taxon>
        <taxon>Dikarya</taxon>
        <taxon>Basidiomycota</taxon>
        <taxon>Pucciniomycotina</taxon>
        <taxon>Pucciniomycetes</taxon>
        <taxon>Pucciniales</taxon>
        <taxon>Pucciniaceae</taxon>
        <taxon>Puccinia</taxon>
    </lineage>
</organism>
<name>A0A0C4EKN8_PUCT1</name>
<evidence type="ECO:0000313" key="4">
    <source>
        <dbReference type="Proteomes" id="UP000005240"/>
    </source>
</evidence>
<keyword evidence="4" id="KW-1185">Reference proteome</keyword>
<reference evidence="2" key="2">
    <citation type="submission" date="2016-05" db="EMBL/GenBank/DDBJ databases">
        <title>Comparative analysis highlights variable genome content of wheat rusts and divergence of the mating loci.</title>
        <authorList>
            <person name="Cuomo C.A."/>
            <person name="Bakkeren G."/>
            <person name="Szabo L."/>
            <person name="Khalil H."/>
            <person name="Joly D."/>
            <person name="Goldberg J."/>
            <person name="Young S."/>
            <person name="Zeng Q."/>
            <person name="Fellers J."/>
        </authorList>
    </citation>
    <scope>NUCLEOTIDE SEQUENCE [LARGE SCALE GENOMIC DNA]</scope>
    <source>
        <strain evidence="2">1-1 BBBD Race 1</strain>
    </source>
</reference>
<reference evidence="3 4" key="3">
    <citation type="journal article" date="2017" name="G3 (Bethesda)">
        <title>Comparative analysis highlights variable genome content of wheat rusts and divergence of the mating loci.</title>
        <authorList>
            <person name="Cuomo C.A."/>
            <person name="Bakkeren G."/>
            <person name="Khalil H.B."/>
            <person name="Panwar V."/>
            <person name="Joly D."/>
            <person name="Linning R."/>
            <person name="Sakthikumar S."/>
            <person name="Song X."/>
            <person name="Adiconis X."/>
            <person name="Fan L."/>
            <person name="Goldberg J.M."/>
            <person name="Levin J.Z."/>
            <person name="Young S."/>
            <person name="Zeng Q."/>
            <person name="Anikster Y."/>
            <person name="Bruce M."/>
            <person name="Wang M."/>
            <person name="Yin C."/>
            <person name="McCallum B."/>
            <person name="Szabo L.J."/>
            <person name="Hulbert S."/>
            <person name="Chen X."/>
            <person name="Fellers J.P."/>
        </authorList>
    </citation>
    <scope>NUCLEOTIDE SEQUENCE</scope>
    <source>
        <strain evidence="4">Isolate 1-1 / race 1 (BBBD)</strain>
        <strain evidence="3">isolate 1-1 / race 1 (BBBD)</strain>
    </source>
</reference>
<dbReference type="Pfam" id="PF18758">
    <property type="entry name" value="KDZ"/>
    <property type="match status" value="1"/>
</dbReference>
<sequence length="646" mass="74334">MERIYFNEAISQKLNQADEIESSNVEIREAELAKRVSKKAKDRCTEQHKAADDRRNASSWKGCDDTGLFGCCCRHDSTIYFCNIHKTGEGRALPMSTIKRLFNEINPDVKLGVLYDIGCTLPKFFDTRGLLNNHLTRMTFATAVFHSYVHDWPCQLQYNPRYNKGWGLTDGEGMERRWSSLSPLVGPLRYAMRNHRTGSINHRSIFENILGIENLVATLKRKTVHAIATKVESQISLQSLLRAQNCHEPGQYFTVDFFWAQWQEQRDFEINRNQEDRLKKEEQAQFFERGEALKSLAESFFAELASPKARSNTAHVLSMLEQMKNLRVKQDEQAEKLGSYFAPGAEPDSEQERRLGLLWSAKSALYKCAVQIQGEMQPLYDSRSRRERLGTVLKEKIFEALARQKKPVANILKTFCDRRTDYLKNHAPDQLNLPENKEITYQDFIKLRLDDPFWNDAYMCWSRDPWAVDPTVRSGIHAVLRLDRTNEEIIQLTNELRRCLSWGIHFRNQLKLHIDQCVFDTADGHLNASLEYSFGQISYQTRKILSDELESAQNEHEDLLLAWQPVVEDILALGVMPRSTLPAEWFALVEFLKRNKPFNTGAGVNIDLLLERTVLDGQDSDGESQNDDVDLGTSGTEHCPPEEDDG</sequence>
<protein>
    <recommendedName>
        <fullName evidence="5">CxC1-like cysteine cluster associated with KDZ transposases domain-containing protein</fullName>
    </recommendedName>
</protein>
<dbReference type="OrthoDB" id="2955859at2759"/>
<feature type="region of interest" description="Disordered" evidence="1">
    <location>
        <begin position="617"/>
        <end position="646"/>
    </location>
</feature>
<dbReference type="PANTHER" id="PTHR33096">
    <property type="entry name" value="CXC2 DOMAIN-CONTAINING PROTEIN"/>
    <property type="match status" value="1"/>
</dbReference>
<evidence type="ECO:0000313" key="2">
    <source>
        <dbReference type="EMBL" id="OAV97513.1"/>
    </source>
</evidence>
<dbReference type="STRING" id="630390.A0A0C4EKN8"/>
<accession>A0A0C4EKN8</accession>
<reference evidence="2" key="1">
    <citation type="submission" date="2009-11" db="EMBL/GenBank/DDBJ databases">
        <authorList>
            <consortium name="The Broad Institute Genome Sequencing Platform"/>
            <person name="Ward D."/>
            <person name="Feldgarden M."/>
            <person name="Earl A."/>
            <person name="Young S.K."/>
            <person name="Zeng Q."/>
            <person name="Koehrsen M."/>
            <person name="Alvarado L."/>
            <person name="Berlin A."/>
            <person name="Bochicchio J."/>
            <person name="Borenstein D."/>
            <person name="Chapman S.B."/>
            <person name="Chen Z."/>
            <person name="Engels R."/>
            <person name="Freedman E."/>
            <person name="Gellesch M."/>
            <person name="Goldberg J."/>
            <person name="Griggs A."/>
            <person name="Gujja S."/>
            <person name="Heilman E."/>
            <person name="Heiman D."/>
            <person name="Hepburn T."/>
            <person name="Howarth C."/>
            <person name="Jen D."/>
            <person name="Larson L."/>
            <person name="Lewis B."/>
            <person name="Mehta T."/>
            <person name="Park D."/>
            <person name="Pearson M."/>
            <person name="Roberts A."/>
            <person name="Saif S."/>
            <person name="Shea T."/>
            <person name="Shenoy N."/>
            <person name="Sisk P."/>
            <person name="Stolte C."/>
            <person name="Sykes S."/>
            <person name="Thomson T."/>
            <person name="Walk T."/>
            <person name="White J."/>
            <person name="Yandava C."/>
            <person name="Izard J."/>
            <person name="Baranova O.V."/>
            <person name="Blanton J.M."/>
            <person name="Tanner A.C."/>
            <person name="Dewhirst F.E."/>
            <person name="Haas B."/>
            <person name="Nusbaum C."/>
            <person name="Birren B."/>
        </authorList>
    </citation>
    <scope>NUCLEOTIDE SEQUENCE [LARGE SCALE GENOMIC DNA]</scope>
    <source>
        <strain evidence="2">1-1 BBBD Race 1</strain>
    </source>
</reference>
<dbReference type="InterPro" id="IPR040521">
    <property type="entry name" value="KDZ"/>
</dbReference>
<dbReference type="EMBL" id="ADAS02000012">
    <property type="protein sequence ID" value="OAV97513.1"/>
    <property type="molecule type" value="Genomic_DNA"/>
</dbReference>
<evidence type="ECO:0008006" key="5">
    <source>
        <dbReference type="Google" id="ProtNLM"/>
    </source>
</evidence>
<dbReference type="EnsemblFungi" id="PTTG_01314-t43_1">
    <property type="protein sequence ID" value="PTTG_01314-t43_1-p1"/>
    <property type="gene ID" value="PTTG_01314"/>
</dbReference>
<dbReference type="PANTHER" id="PTHR33096:SF1">
    <property type="entry name" value="CXC1-LIKE CYSTEINE CLUSTER ASSOCIATED WITH KDZ TRANSPOSASES DOMAIN-CONTAINING PROTEIN"/>
    <property type="match status" value="1"/>
</dbReference>
<evidence type="ECO:0000256" key="1">
    <source>
        <dbReference type="SAM" id="MobiDB-lite"/>
    </source>
</evidence>
<gene>
    <name evidence="2" type="ORF">PTTG_01314</name>
</gene>
<evidence type="ECO:0000313" key="3">
    <source>
        <dbReference type="EnsemblFungi" id="PTTG_01314-t43_1-p1"/>
    </source>
</evidence>
<dbReference type="OMA" id="AMNINEQ"/>
<proteinExistence type="predicted"/>
<dbReference type="VEuPathDB" id="FungiDB:PTTG_01314"/>
<dbReference type="AlphaFoldDB" id="A0A0C4EKN8"/>
<dbReference type="Proteomes" id="UP000005240">
    <property type="component" value="Unassembled WGS sequence"/>
</dbReference>